<dbReference type="EMBL" id="CAEZZP010000104">
    <property type="protein sequence ID" value="CAB4780307.1"/>
    <property type="molecule type" value="Genomic_DNA"/>
</dbReference>
<accession>A0A6J6ZX20</accession>
<reference evidence="3" key="1">
    <citation type="submission" date="2020-05" db="EMBL/GenBank/DDBJ databases">
        <authorList>
            <person name="Chiriac C."/>
            <person name="Salcher M."/>
            <person name="Ghai R."/>
            <person name="Kavagutti S V."/>
        </authorList>
    </citation>
    <scope>NUCLEOTIDE SEQUENCE</scope>
</reference>
<feature type="compositionally biased region" description="Basic and acidic residues" evidence="1">
    <location>
        <begin position="57"/>
        <end position="72"/>
    </location>
</feature>
<feature type="region of interest" description="Disordered" evidence="1">
    <location>
        <begin position="47"/>
        <end position="72"/>
    </location>
</feature>
<evidence type="ECO:0000313" key="3">
    <source>
        <dbReference type="EMBL" id="CAB4825028.1"/>
    </source>
</evidence>
<proteinExistence type="predicted"/>
<evidence type="ECO:0000256" key="1">
    <source>
        <dbReference type="SAM" id="MobiDB-lite"/>
    </source>
</evidence>
<feature type="region of interest" description="Disordered" evidence="1">
    <location>
        <begin position="1"/>
        <end position="29"/>
    </location>
</feature>
<evidence type="ECO:0000313" key="2">
    <source>
        <dbReference type="EMBL" id="CAB4780307.1"/>
    </source>
</evidence>
<protein>
    <submittedName>
        <fullName evidence="3">Unannotated protein</fullName>
    </submittedName>
</protein>
<feature type="compositionally biased region" description="Basic and acidic residues" evidence="1">
    <location>
        <begin position="1"/>
        <end position="11"/>
    </location>
</feature>
<dbReference type="AlphaFoldDB" id="A0A6J6ZX20"/>
<name>A0A6J6ZX20_9ZZZZ</name>
<organism evidence="3">
    <name type="scientific">freshwater metagenome</name>
    <dbReference type="NCBI Taxonomy" id="449393"/>
    <lineage>
        <taxon>unclassified sequences</taxon>
        <taxon>metagenomes</taxon>
        <taxon>ecological metagenomes</taxon>
    </lineage>
</organism>
<dbReference type="EMBL" id="CAFAAL010000322">
    <property type="protein sequence ID" value="CAB4825028.1"/>
    <property type="molecule type" value="Genomic_DNA"/>
</dbReference>
<gene>
    <name evidence="2" type="ORF">UFOPK2880_01399</name>
    <name evidence="3" type="ORF">UFOPK3004_02061</name>
</gene>
<sequence>MIAMKVRDQNGADHAGQNAGAEQTHDGGTTAVDHDVLLTCLHQGARTPTIGVGDRTTSAEKGDFHEVSMSHK</sequence>